<feature type="compositionally biased region" description="Basic and acidic residues" evidence="1">
    <location>
        <begin position="497"/>
        <end position="511"/>
    </location>
</feature>
<proteinExistence type="predicted"/>
<dbReference type="PANTHER" id="PTHR31371:SF4">
    <property type="entry name" value="DUF668 DOMAIN-CONTAINING PROTEIN"/>
    <property type="match status" value="1"/>
</dbReference>
<organism evidence="3 4">
    <name type="scientific">Hibiscus syriacus</name>
    <name type="common">Rose of Sharon</name>
    <dbReference type="NCBI Taxonomy" id="106335"/>
    <lineage>
        <taxon>Eukaryota</taxon>
        <taxon>Viridiplantae</taxon>
        <taxon>Streptophyta</taxon>
        <taxon>Embryophyta</taxon>
        <taxon>Tracheophyta</taxon>
        <taxon>Spermatophyta</taxon>
        <taxon>Magnoliopsida</taxon>
        <taxon>eudicotyledons</taxon>
        <taxon>Gunneridae</taxon>
        <taxon>Pentapetalae</taxon>
        <taxon>rosids</taxon>
        <taxon>malvids</taxon>
        <taxon>Malvales</taxon>
        <taxon>Malvaceae</taxon>
        <taxon>Malvoideae</taxon>
        <taxon>Hibiscus</taxon>
    </lineage>
</organism>
<dbReference type="PANTHER" id="PTHR31371">
    <property type="entry name" value="BNAC09G50660D PROTEIN"/>
    <property type="match status" value="1"/>
</dbReference>
<evidence type="ECO:0000313" key="3">
    <source>
        <dbReference type="EMBL" id="KAE8657806.1"/>
    </source>
</evidence>
<feature type="region of interest" description="Disordered" evidence="1">
    <location>
        <begin position="462"/>
        <end position="511"/>
    </location>
</feature>
<dbReference type="Pfam" id="PF11961">
    <property type="entry name" value="DUF3475"/>
    <property type="match status" value="1"/>
</dbReference>
<feature type="region of interest" description="Disordered" evidence="1">
    <location>
        <begin position="70"/>
        <end position="101"/>
    </location>
</feature>
<feature type="domain" description="DUF3475" evidence="2">
    <location>
        <begin position="739"/>
        <end position="780"/>
    </location>
</feature>
<feature type="compositionally biased region" description="Basic and acidic residues" evidence="1">
    <location>
        <begin position="73"/>
        <end position="85"/>
    </location>
</feature>
<dbReference type="AlphaFoldDB" id="A0A6A2X6Z5"/>
<keyword evidence="4" id="KW-1185">Reference proteome</keyword>
<feature type="compositionally biased region" description="Polar residues" evidence="1">
    <location>
        <begin position="206"/>
        <end position="220"/>
    </location>
</feature>
<feature type="compositionally biased region" description="Basic residues" evidence="1">
    <location>
        <begin position="462"/>
        <end position="474"/>
    </location>
</feature>
<evidence type="ECO:0000259" key="2">
    <source>
        <dbReference type="Pfam" id="PF11961"/>
    </source>
</evidence>
<dbReference type="InterPro" id="IPR021864">
    <property type="entry name" value="DUF3475"/>
</dbReference>
<dbReference type="EMBL" id="VEPZ02001754">
    <property type="protein sequence ID" value="KAE8657806.1"/>
    <property type="molecule type" value="Genomic_DNA"/>
</dbReference>
<dbReference type="Proteomes" id="UP000436088">
    <property type="component" value="Unassembled WGS sequence"/>
</dbReference>
<protein>
    <submittedName>
        <fullName evidence="3">DNA binding protein, putative isoform 1</fullName>
    </submittedName>
</protein>
<evidence type="ECO:0000313" key="4">
    <source>
        <dbReference type="Proteomes" id="UP000436088"/>
    </source>
</evidence>
<name>A0A6A2X6Z5_HIBSY</name>
<accession>A0A6A2X6Z5</accession>
<feature type="compositionally biased region" description="Basic and acidic residues" evidence="1">
    <location>
        <begin position="224"/>
        <end position="236"/>
    </location>
</feature>
<sequence>MLVLKLLQSEAMRLGSNLCEFAHSLGLVIVGKKRSFRPSLVEGAKLGKFVLLTFNQFTLIIEMGHKRKGVSARKGEESHGGKQKESLVGSRASSVSKHGDDVMSSQGMLEAMKTYQGEPVLERLIKLEEISTLWEKRVGRLEQVEDKAKETQGVVESCLDELDALKTFLEGLRLGVMLGGEQGDAQRLSETIAVAGKLTELADVKPTSNVPSRSMPRNSGNNGGDREKVHQGDGCPEKRRLATIMRMMGEGEVVGIGGGTSVKAAKSGKRLGPVEGINAAKQGSKRGKAVDVEVAEPKGKLDTIARVQAIKSGARLDEATCSKVSNQGTSMVRLQAVKYLPGSRRDETTDVKAFEHKKGPITIASDKAVKPRVQSEQVHSQYARMEVWSKLRGLRHKGTLKEYVIRFRRLMFKVSSLTEEDAFFTFMFGLKPWAKKMLERREVKEFSKALITMESIKEFGVKKKTSKAKPKPRVAARDSAMKASQRMRKSCTSSSAKDAKPRVKVEQAKGSKLKMPEVLEGARRGIELFREKVPMHDCAKSSNEKGSMRGVLNFMEDAFGRLAVSYLAARAETSTSIMRGRVLMGHEQVEASKGNQVDAKYGAKDREVTWEKSQGKHEEGVECSDEGVARSSHTRVSLPHDRSTLWLGVATLVLKASAIRNLEGLVPTFETETKCSFVSLLLGCHPCTIEGYVNVYLTSVVDNCISDYGAEMVESWFGSSWWNPRKSASESTDKVVLGILAFEVAGFMSKVVNLWHSLDDREILRLREEIEDSIGIQGLLGKKCTDPVYHHFEAFVNDPFFNNLEWFGWEYREEDGKGSEENGEICWSYDAVGSRVEVLAELEQSLRRMQRNPESDRVKLLEFQQKSFSKSMKCQTNKHLKSHYYSTSLHGKLLNSRTKQAGHVAFGPFKGCMSAEAFLPFWRVASHWQCIYEVQCRVEPGTGADTGMAGTSRSQHDYVQSDHNFEEQQLVSRIGKAHMKRLYRNLPTVAVPNIR</sequence>
<evidence type="ECO:0000256" key="1">
    <source>
        <dbReference type="SAM" id="MobiDB-lite"/>
    </source>
</evidence>
<comment type="caution">
    <text evidence="3">The sequence shown here is derived from an EMBL/GenBank/DDBJ whole genome shotgun (WGS) entry which is preliminary data.</text>
</comment>
<dbReference type="GO" id="GO:0045927">
    <property type="term" value="P:positive regulation of growth"/>
    <property type="evidence" value="ECO:0007669"/>
    <property type="project" value="InterPro"/>
</dbReference>
<gene>
    <name evidence="3" type="ORF">F3Y22_tig00116982pilonHSYRG00145</name>
</gene>
<feature type="region of interest" description="Disordered" evidence="1">
    <location>
        <begin position="203"/>
        <end position="236"/>
    </location>
</feature>
<reference evidence="3" key="1">
    <citation type="submission" date="2019-09" db="EMBL/GenBank/DDBJ databases">
        <title>Draft genome information of white flower Hibiscus syriacus.</title>
        <authorList>
            <person name="Kim Y.-M."/>
        </authorList>
    </citation>
    <scope>NUCLEOTIDE SEQUENCE [LARGE SCALE GENOMIC DNA]</scope>
    <source>
        <strain evidence="3">YM2019G1</strain>
    </source>
</reference>